<evidence type="ECO:0000256" key="3">
    <source>
        <dbReference type="ARBA" id="ARBA00022692"/>
    </source>
</evidence>
<feature type="transmembrane region" description="Helical" evidence="6">
    <location>
        <begin position="192"/>
        <end position="211"/>
    </location>
</feature>
<evidence type="ECO:0000256" key="5">
    <source>
        <dbReference type="ARBA" id="ARBA00023136"/>
    </source>
</evidence>
<organism evidence="7">
    <name type="scientific">uncultured Nocardioidaceae bacterium</name>
    <dbReference type="NCBI Taxonomy" id="253824"/>
    <lineage>
        <taxon>Bacteria</taxon>
        <taxon>Bacillati</taxon>
        <taxon>Actinomycetota</taxon>
        <taxon>Actinomycetes</taxon>
        <taxon>Propionibacteriales</taxon>
        <taxon>Nocardioidaceae</taxon>
        <taxon>environmental samples</taxon>
    </lineage>
</organism>
<reference evidence="7" key="1">
    <citation type="submission" date="2020-02" db="EMBL/GenBank/DDBJ databases">
        <authorList>
            <person name="Meier V. D."/>
        </authorList>
    </citation>
    <scope>NUCLEOTIDE SEQUENCE</scope>
    <source>
        <strain evidence="7">AVDCRST_MAG36</strain>
    </source>
</reference>
<keyword evidence="4 6" id="KW-1133">Transmembrane helix</keyword>
<accession>A0A6J4KVU1</accession>
<gene>
    <name evidence="7" type="ORF">AVDCRST_MAG36-96</name>
</gene>
<dbReference type="PANTHER" id="PTHR23513:SF18">
    <property type="entry name" value="INTEGRAL MEMBRANE PROTEIN"/>
    <property type="match status" value="1"/>
</dbReference>
<dbReference type="InterPro" id="IPR036259">
    <property type="entry name" value="MFS_trans_sf"/>
</dbReference>
<dbReference type="SUPFAM" id="SSF103473">
    <property type="entry name" value="MFS general substrate transporter"/>
    <property type="match status" value="1"/>
</dbReference>
<dbReference type="Pfam" id="PF07690">
    <property type="entry name" value="MFS_1"/>
    <property type="match status" value="1"/>
</dbReference>
<protein>
    <submittedName>
        <fullName evidence="7">Possible membrane protein</fullName>
    </submittedName>
</protein>
<name>A0A6J4KVU1_9ACTN</name>
<dbReference type="Gene3D" id="1.20.1250.20">
    <property type="entry name" value="MFS general substrate transporter like domains"/>
    <property type="match status" value="1"/>
</dbReference>
<evidence type="ECO:0000256" key="2">
    <source>
        <dbReference type="ARBA" id="ARBA00022475"/>
    </source>
</evidence>
<keyword evidence="5 6" id="KW-0472">Membrane</keyword>
<feature type="transmembrane region" description="Helical" evidence="6">
    <location>
        <begin position="63"/>
        <end position="82"/>
    </location>
</feature>
<keyword evidence="3 6" id="KW-0812">Transmembrane</keyword>
<feature type="transmembrane region" description="Helical" evidence="6">
    <location>
        <begin position="94"/>
        <end position="112"/>
    </location>
</feature>
<sequence length="447" mass="44994">MRAAAGATARGARLAGGATARGVRRSGSATGRGATYVVRQAQRAGHAEGAGDSGLSRLLELHAFNAAGDAAVAISLAGTLFFQVPTDQARGQVALFLGLTMLPFAVVAPLVGPVLDRFGHGRRWAVGATMAVRAFLCWVLAGAVAGDSAGLFPAALGVLVASKAYGVTRAAAVPRVAPESLGLVGTNSRISLAGITGAAVSAPLALLASLAGSQWSLRYAFAVFVVATVLAVLLPARVDSSHGEQTAQLGGETSARVPAVVVRALRCNAGLRLLSGFLTLYMAFLLRAEPFPAFEGREALLLGLVIGAAGLGNTIGIALGTLLRSLRAESVVVVALVAAATAAVVAAVLYSLPVVVLLGLTAGVAQSLGKLSLDALIQERVPDRTRSSAFARSETLLQLSWVAGGFLGIALPLVPVVGLGVAAAVLVTLAAWVVSGVRREGGLGLSA</sequence>
<dbReference type="AlphaFoldDB" id="A0A6J4KVU1"/>
<feature type="transmembrane region" description="Helical" evidence="6">
    <location>
        <begin position="417"/>
        <end position="437"/>
    </location>
</feature>
<evidence type="ECO:0000256" key="6">
    <source>
        <dbReference type="SAM" id="Phobius"/>
    </source>
</evidence>
<comment type="subcellular location">
    <subcellularLocation>
        <location evidence="1">Cell membrane</location>
        <topology evidence="1">Multi-pass membrane protein</topology>
    </subcellularLocation>
</comment>
<feature type="transmembrane region" description="Helical" evidence="6">
    <location>
        <begin position="330"/>
        <end position="350"/>
    </location>
</feature>
<keyword evidence="2" id="KW-1003">Cell membrane</keyword>
<dbReference type="InterPro" id="IPR011701">
    <property type="entry name" value="MFS"/>
</dbReference>
<dbReference type="GO" id="GO:0022857">
    <property type="term" value="F:transmembrane transporter activity"/>
    <property type="evidence" value="ECO:0007669"/>
    <property type="project" value="InterPro"/>
</dbReference>
<feature type="transmembrane region" description="Helical" evidence="6">
    <location>
        <begin position="300"/>
        <end position="323"/>
    </location>
</feature>
<evidence type="ECO:0000256" key="4">
    <source>
        <dbReference type="ARBA" id="ARBA00022989"/>
    </source>
</evidence>
<evidence type="ECO:0000256" key="1">
    <source>
        <dbReference type="ARBA" id="ARBA00004651"/>
    </source>
</evidence>
<feature type="transmembrane region" description="Helical" evidence="6">
    <location>
        <begin position="217"/>
        <end position="236"/>
    </location>
</feature>
<proteinExistence type="predicted"/>
<dbReference type="GO" id="GO:0005886">
    <property type="term" value="C:plasma membrane"/>
    <property type="evidence" value="ECO:0007669"/>
    <property type="project" value="UniProtKB-SubCell"/>
</dbReference>
<evidence type="ECO:0000313" key="7">
    <source>
        <dbReference type="EMBL" id="CAA9315637.1"/>
    </source>
</evidence>
<dbReference type="PANTHER" id="PTHR23513">
    <property type="entry name" value="INTEGRAL MEMBRANE EFFLUX PROTEIN-RELATED"/>
    <property type="match status" value="1"/>
</dbReference>
<dbReference type="EMBL" id="CADCUH010000008">
    <property type="protein sequence ID" value="CAA9315637.1"/>
    <property type="molecule type" value="Genomic_DNA"/>
</dbReference>